<dbReference type="GO" id="GO:0005886">
    <property type="term" value="C:plasma membrane"/>
    <property type="evidence" value="ECO:0007669"/>
    <property type="project" value="UniProtKB-SubCell"/>
</dbReference>
<dbReference type="GO" id="GO:0005198">
    <property type="term" value="F:structural molecule activity"/>
    <property type="evidence" value="ECO:0007669"/>
    <property type="project" value="InterPro"/>
</dbReference>
<evidence type="ECO:0000256" key="7">
    <source>
        <dbReference type="ARBA" id="ARBA00022949"/>
    </source>
</evidence>
<keyword evidence="8 11" id="KW-1133">Transmembrane helix</keyword>
<evidence type="ECO:0000256" key="1">
    <source>
        <dbReference type="ARBA" id="ARBA00004435"/>
    </source>
</evidence>
<comment type="similarity">
    <text evidence="3">Belongs to the claudin family.</text>
</comment>
<evidence type="ECO:0000313" key="13">
    <source>
        <dbReference type="Proteomes" id="UP000314294"/>
    </source>
</evidence>
<evidence type="ECO:0000256" key="11">
    <source>
        <dbReference type="SAM" id="Phobius"/>
    </source>
</evidence>
<comment type="caution">
    <text evidence="12">The sequence shown here is derived from an EMBL/GenBank/DDBJ whole genome shotgun (WGS) entry which is preliminary data.</text>
</comment>
<keyword evidence="4" id="KW-0796">Tight junction</keyword>
<feature type="transmembrane region" description="Helical" evidence="11">
    <location>
        <begin position="121"/>
        <end position="142"/>
    </location>
</feature>
<reference evidence="12 13" key="1">
    <citation type="submission" date="2019-03" db="EMBL/GenBank/DDBJ databases">
        <title>First draft genome of Liparis tanakae, snailfish: a comprehensive survey of snailfish specific genes.</title>
        <authorList>
            <person name="Kim W."/>
            <person name="Song I."/>
            <person name="Jeong J.-H."/>
            <person name="Kim D."/>
            <person name="Kim S."/>
            <person name="Ryu S."/>
            <person name="Song J.Y."/>
            <person name="Lee S.K."/>
        </authorList>
    </citation>
    <scope>NUCLEOTIDE SEQUENCE [LARGE SCALE GENOMIC DNA]</scope>
    <source>
        <tissue evidence="12">Muscle</tissue>
    </source>
</reference>
<keyword evidence="5" id="KW-1003">Cell membrane</keyword>
<dbReference type="Gene3D" id="1.20.140.150">
    <property type="match status" value="1"/>
</dbReference>
<feature type="transmembrane region" description="Helical" evidence="11">
    <location>
        <begin position="12"/>
        <end position="31"/>
    </location>
</feature>
<evidence type="ECO:0000256" key="6">
    <source>
        <dbReference type="ARBA" id="ARBA00022692"/>
    </source>
</evidence>
<evidence type="ECO:0000256" key="5">
    <source>
        <dbReference type="ARBA" id="ARBA00022475"/>
    </source>
</evidence>
<name>A0A4Z2EX07_9TELE</name>
<feature type="transmembrane region" description="Helical" evidence="11">
    <location>
        <begin position="174"/>
        <end position="196"/>
    </location>
</feature>
<evidence type="ECO:0000256" key="9">
    <source>
        <dbReference type="ARBA" id="ARBA00023136"/>
    </source>
</evidence>
<dbReference type="EMBL" id="SRLO01002269">
    <property type="protein sequence ID" value="TNN33349.1"/>
    <property type="molecule type" value="Genomic_DNA"/>
</dbReference>
<keyword evidence="6 11" id="KW-0812">Transmembrane</keyword>
<evidence type="ECO:0000256" key="10">
    <source>
        <dbReference type="SAM" id="MobiDB-lite"/>
    </source>
</evidence>
<evidence type="ECO:0000256" key="2">
    <source>
        <dbReference type="ARBA" id="ARBA00004651"/>
    </source>
</evidence>
<keyword evidence="13" id="KW-1185">Reference proteome</keyword>
<dbReference type="PANTHER" id="PTHR12002">
    <property type="entry name" value="CLAUDIN"/>
    <property type="match status" value="1"/>
</dbReference>
<dbReference type="Pfam" id="PF13903">
    <property type="entry name" value="Claudin_2"/>
    <property type="match status" value="1"/>
</dbReference>
<dbReference type="OrthoDB" id="9895009at2759"/>
<dbReference type="GO" id="GO:0005923">
    <property type="term" value="C:bicellular tight junction"/>
    <property type="evidence" value="ECO:0007669"/>
    <property type="project" value="UniProtKB-SubCell"/>
</dbReference>
<evidence type="ECO:0000256" key="8">
    <source>
        <dbReference type="ARBA" id="ARBA00022989"/>
    </source>
</evidence>
<dbReference type="InterPro" id="IPR004031">
    <property type="entry name" value="PMP22/EMP/MP20/Claudin"/>
</dbReference>
<dbReference type="InterPro" id="IPR006187">
    <property type="entry name" value="Claudin"/>
</dbReference>
<keyword evidence="9 11" id="KW-0472">Membrane</keyword>
<evidence type="ECO:0000313" key="12">
    <source>
        <dbReference type="EMBL" id="TNN33349.1"/>
    </source>
</evidence>
<accession>A0A4Z2EX07</accession>
<evidence type="ECO:0000256" key="3">
    <source>
        <dbReference type="ARBA" id="ARBA00008295"/>
    </source>
</evidence>
<feature type="transmembrane region" description="Helical" evidence="11">
    <location>
        <begin position="85"/>
        <end position="109"/>
    </location>
</feature>
<evidence type="ECO:0000256" key="4">
    <source>
        <dbReference type="ARBA" id="ARBA00022427"/>
    </source>
</evidence>
<protein>
    <submittedName>
        <fullName evidence="12">Claudin-34</fullName>
    </submittedName>
</protein>
<sequence>MRYLAHTAHWQFLGLMTGVLAWILIMAATGLDEWRLWFVDDASVVSSGVAWVGIWRACFYSHALPAIENCRAIGFSDPFTPPEIAAAQVLMLLALLCGLLGNVGAAVAVRKVYFSVAERGNVRAAFAAAGLTYAAAGALSLAPLGWNMSAVLSNATVHFPPDFHLPAAPARQRVGSAVGVGVLAGVLMLVSAALFLGYRYAPEAPVAPEDPRTLTDPAQNGDLQGRDNPAFHIEEVS</sequence>
<dbReference type="Proteomes" id="UP000314294">
    <property type="component" value="Unassembled WGS sequence"/>
</dbReference>
<proteinExistence type="inferred from homology"/>
<gene>
    <name evidence="12" type="primary">CLDN34_0</name>
    <name evidence="12" type="ORF">EYF80_056492</name>
</gene>
<dbReference type="AlphaFoldDB" id="A0A4Z2EX07"/>
<organism evidence="12 13">
    <name type="scientific">Liparis tanakae</name>
    <name type="common">Tanaka's snailfish</name>
    <dbReference type="NCBI Taxonomy" id="230148"/>
    <lineage>
        <taxon>Eukaryota</taxon>
        <taxon>Metazoa</taxon>
        <taxon>Chordata</taxon>
        <taxon>Craniata</taxon>
        <taxon>Vertebrata</taxon>
        <taxon>Euteleostomi</taxon>
        <taxon>Actinopterygii</taxon>
        <taxon>Neopterygii</taxon>
        <taxon>Teleostei</taxon>
        <taxon>Neoteleostei</taxon>
        <taxon>Acanthomorphata</taxon>
        <taxon>Eupercaria</taxon>
        <taxon>Perciformes</taxon>
        <taxon>Cottioidei</taxon>
        <taxon>Cottales</taxon>
        <taxon>Liparidae</taxon>
        <taxon>Liparis</taxon>
    </lineage>
</organism>
<dbReference type="PRINTS" id="PR01077">
    <property type="entry name" value="CLAUDIN"/>
</dbReference>
<comment type="subcellular location">
    <subcellularLocation>
        <location evidence="1">Cell junction</location>
        <location evidence="1">Tight junction</location>
    </subcellularLocation>
    <subcellularLocation>
        <location evidence="2">Cell membrane</location>
        <topology evidence="2">Multi-pass membrane protein</topology>
    </subcellularLocation>
</comment>
<feature type="region of interest" description="Disordered" evidence="10">
    <location>
        <begin position="206"/>
        <end position="237"/>
    </location>
</feature>
<keyword evidence="7" id="KW-0965">Cell junction</keyword>